<comment type="function">
    <text evidence="11">Catalyzes the anti-1,4-elimination of the C-3 phosphate and the C-6 proR hydrogen from 5-enolpyruvylshikimate-3-phosphate (EPSP) to yield chorismate, which is the branch point compound that serves as the starting substrate for the three terminal pathways of aromatic amino acid biosynthesis. This reaction introduces a second double bond into the aromatic ring system.</text>
</comment>
<reference evidence="13 14" key="1">
    <citation type="submission" date="2019-02" db="EMBL/GenBank/DDBJ databases">
        <title>Deep-cultivation of Planctomycetes and their phenomic and genomic characterization uncovers novel biology.</title>
        <authorList>
            <person name="Wiegand S."/>
            <person name="Jogler M."/>
            <person name="Boedeker C."/>
            <person name="Pinto D."/>
            <person name="Vollmers J."/>
            <person name="Rivas-Marin E."/>
            <person name="Kohn T."/>
            <person name="Peeters S.H."/>
            <person name="Heuer A."/>
            <person name="Rast P."/>
            <person name="Oberbeckmann S."/>
            <person name="Bunk B."/>
            <person name="Jeske O."/>
            <person name="Meyerdierks A."/>
            <person name="Storesund J.E."/>
            <person name="Kallscheuer N."/>
            <person name="Luecker S."/>
            <person name="Lage O.M."/>
            <person name="Pohl T."/>
            <person name="Merkel B.J."/>
            <person name="Hornburger P."/>
            <person name="Mueller R.-W."/>
            <person name="Bruemmer F."/>
            <person name="Labrenz M."/>
            <person name="Spormann A.M."/>
            <person name="Op den Camp H."/>
            <person name="Overmann J."/>
            <person name="Amann R."/>
            <person name="Jetten M.S.M."/>
            <person name="Mascher T."/>
            <person name="Medema M.H."/>
            <person name="Devos D.P."/>
            <person name="Kaster A.-K."/>
            <person name="Ovreas L."/>
            <person name="Rohde M."/>
            <person name="Galperin M.Y."/>
            <person name="Jogler C."/>
        </authorList>
    </citation>
    <scope>NUCLEOTIDE SEQUENCE [LARGE SCALE GENOMIC DNA]</scope>
    <source>
        <strain evidence="13 14">Pla85_3_4</strain>
    </source>
</reference>
<dbReference type="SUPFAM" id="SSF103263">
    <property type="entry name" value="Chorismate synthase, AroC"/>
    <property type="match status" value="1"/>
</dbReference>
<keyword evidence="10 11" id="KW-0456">Lyase</keyword>
<dbReference type="OrthoDB" id="9771806at2"/>
<gene>
    <name evidence="11 13" type="primary">aroC</name>
    <name evidence="13" type="ORF">Pla8534_63430</name>
</gene>
<dbReference type="Gene3D" id="3.60.150.10">
    <property type="entry name" value="Chorismate synthase AroC"/>
    <property type="match status" value="1"/>
</dbReference>
<keyword evidence="6 11" id="KW-0288">FMN</keyword>
<dbReference type="HAMAP" id="MF_00300">
    <property type="entry name" value="Chorismate_synth"/>
    <property type="match status" value="1"/>
</dbReference>
<evidence type="ECO:0000256" key="5">
    <source>
        <dbReference type="ARBA" id="ARBA00022630"/>
    </source>
</evidence>
<feature type="binding site" evidence="11">
    <location>
        <begin position="116"/>
        <end position="118"/>
    </location>
    <ligand>
        <name>FMN</name>
        <dbReference type="ChEBI" id="CHEBI:58210"/>
    </ligand>
</feature>
<dbReference type="GO" id="GO:0008652">
    <property type="term" value="P:amino acid biosynthetic process"/>
    <property type="evidence" value="ECO:0007669"/>
    <property type="project" value="UniProtKB-KW"/>
</dbReference>
<evidence type="ECO:0000256" key="4">
    <source>
        <dbReference type="ARBA" id="ARBA00022605"/>
    </source>
</evidence>
<dbReference type="CDD" id="cd07304">
    <property type="entry name" value="Chorismate_synthase"/>
    <property type="match status" value="1"/>
</dbReference>
<dbReference type="UniPathway" id="UPA00053">
    <property type="reaction ID" value="UER00090"/>
</dbReference>
<evidence type="ECO:0000256" key="2">
    <source>
        <dbReference type="ARBA" id="ARBA00008014"/>
    </source>
</evidence>
<dbReference type="PROSITE" id="PS00788">
    <property type="entry name" value="CHORISMATE_SYNTHASE_2"/>
    <property type="match status" value="1"/>
</dbReference>
<sequence length="379" mass="41516">MLRYWTAGESHGKTLIALIDGFPAGVTLETDSIDVELRRRQGGYGRGGRMRIETDKVELLSGVWHNTTLGSPIALQVVNRDYKLERLEDLERPRPGHGDLTGAVKFLGPIRAILERASARETTVRVAAGALVRQLLEVFGIRTIGYVVELGGVKIEPRAGTLEEQRTWRDESEIYSLNPDQDDEIKKLIDETGKAGDTLGGVVEVRVEGLPFGLGTHAQWDRKLDGRLAQAVMAVQAIKGVEIGLGFESARRPGSQVHDPIIFDAEKTHETSLGYTRPTNNAGGLEAGMTNGQPLVIRAAKKPISTLRKPLESINLATKESQTASYERSDVCAVSACSVIVENVVAFEIAAALTEKFGADSLQEMQARYELFQQMARQR</sequence>
<evidence type="ECO:0000256" key="7">
    <source>
        <dbReference type="ARBA" id="ARBA00022827"/>
    </source>
</evidence>
<dbReference type="AlphaFoldDB" id="A0A518E308"/>
<protein>
    <recommendedName>
        <fullName evidence="3 11">Chorismate synthase</fullName>
        <shortName evidence="11">CS</shortName>
        <ecNumber evidence="3 11">4.2.3.5</ecNumber>
    </recommendedName>
    <alternativeName>
        <fullName evidence="11">5-enolpyruvylshikimate-3-phosphate phospholyase</fullName>
    </alternativeName>
</protein>
<keyword evidence="5 11" id="KW-0285">Flavoprotein</keyword>
<evidence type="ECO:0000256" key="6">
    <source>
        <dbReference type="ARBA" id="ARBA00022643"/>
    </source>
</evidence>
<feature type="binding site" evidence="11">
    <location>
        <begin position="302"/>
        <end position="306"/>
    </location>
    <ligand>
        <name>FMN</name>
        <dbReference type="ChEBI" id="CHEBI:58210"/>
    </ligand>
</feature>
<evidence type="ECO:0000256" key="12">
    <source>
        <dbReference type="RuleBase" id="RU000605"/>
    </source>
</evidence>
<keyword evidence="9 11" id="KW-0057">Aromatic amino acid biosynthesis</keyword>
<keyword evidence="7 11" id="KW-0274">FAD</keyword>
<evidence type="ECO:0000313" key="13">
    <source>
        <dbReference type="EMBL" id="QDU98474.1"/>
    </source>
</evidence>
<dbReference type="NCBIfam" id="TIGR00033">
    <property type="entry name" value="aroC"/>
    <property type="match status" value="1"/>
</dbReference>
<dbReference type="GO" id="GO:0009423">
    <property type="term" value="P:chorismate biosynthetic process"/>
    <property type="evidence" value="ECO:0007669"/>
    <property type="project" value="UniProtKB-UniRule"/>
</dbReference>
<comment type="similarity">
    <text evidence="2 11 12">Belongs to the chorismate synthase family.</text>
</comment>
<dbReference type="PANTHER" id="PTHR21085:SF0">
    <property type="entry name" value="CHORISMATE SYNTHASE"/>
    <property type="match status" value="1"/>
</dbReference>
<comment type="pathway">
    <text evidence="1 11 12">Metabolic intermediate biosynthesis; chorismate biosynthesis; chorismate from D-erythrose 4-phosphate and phosphoenolpyruvate: step 7/7.</text>
</comment>
<dbReference type="InterPro" id="IPR035904">
    <property type="entry name" value="Chorismate_synth_AroC_sf"/>
</dbReference>
<dbReference type="GO" id="GO:0010181">
    <property type="term" value="F:FMN binding"/>
    <property type="evidence" value="ECO:0007669"/>
    <property type="project" value="TreeGrafter"/>
</dbReference>
<dbReference type="Proteomes" id="UP000317648">
    <property type="component" value="Chromosome"/>
</dbReference>
<organism evidence="13 14">
    <name type="scientific">Lignipirellula cremea</name>
    <dbReference type="NCBI Taxonomy" id="2528010"/>
    <lineage>
        <taxon>Bacteria</taxon>
        <taxon>Pseudomonadati</taxon>
        <taxon>Planctomycetota</taxon>
        <taxon>Planctomycetia</taxon>
        <taxon>Pirellulales</taxon>
        <taxon>Pirellulaceae</taxon>
        <taxon>Lignipirellula</taxon>
    </lineage>
</organism>
<comment type="catalytic activity">
    <reaction evidence="11 12">
        <text>5-O-(1-carboxyvinyl)-3-phosphoshikimate = chorismate + phosphate</text>
        <dbReference type="Rhea" id="RHEA:21020"/>
        <dbReference type="ChEBI" id="CHEBI:29748"/>
        <dbReference type="ChEBI" id="CHEBI:43474"/>
        <dbReference type="ChEBI" id="CHEBI:57701"/>
        <dbReference type="EC" id="4.2.3.5"/>
    </reaction>
</comment>
<evidence type="ECO:0000313" key="14">
    <source>
        <dbReference type="Proteomes" id="UP000317648"/>
    </source>
</evidence>
<keyword evidence="8 11" id="KW-0521">NADP</keyword>
<feature type="binding site" evidence="11">
    <location>
        <position position="328"/>
    </location>
    <ligand>
        <name>FMN</name>
        <dbReference type="ChEBI" id="CHEBI:58210"/>
    </ligand>
</feature>
<dbReference type="InterPro" id="IPR000453">
    <property type="entry name" value="Chorismate_synth"/>
</dbReference>
<dbReference type="NCBIfam" id="NF003793">
    <property type="entry name" value="PRK05382.1"/>
    <property type="match status" value="1"/>
</dbReference>
<dbReference type="PANTHER" id="PTHR21085">
    <property type="entry name" value="CHORISMATE SYNTHASE"/>
    <property type="match status" value="1"/>
</dbReference>
<dbReference type="Pfam" id="PF01264">
    <property type="entry name" value="Chorismate_synt"/>
    <property type="match status" value="1"/>
</dbReference>
<dbReference type="InterPro" id="IPR020541">
    <property type="entry name" value="Chorismate_synthase_CS"/>
</dbReference>
<feature type="binding site" evidence="11">
    <location>
        <begin position="236"/>
        <end position="237"/>
    </location>
    <ligand>
        <name>FMN</name>
        <dbReference type="ChEBI" id="CHEBI:58210"/>
    </ligand>
</feature>
<feature type="binding site" evidence="11">
    <location>
        <position position="40"/>
    </location>
    <ligand>
        <name>NADP(+)</name>
        <dbReference type="ChEBI" id="CHEBI:58349"/>
    </ligand>
</feature>
<feature type="binding site" evidence="11">
    <location>
        <position position="46"/>
    </location>
    <ligand>
        <name>NADP(+)</name>
        <dbReference type="ChEBI" id="CHEBI:58349"/>
    </ligand>
</feature>
<evidence type="ECO:0000256" key="9">
    <source>
        <dbReference type="ARBA" id="ARBA00023141"/>
    </source>
</evidence>
<dbReference type="GO" id="GO:0005829">
    <property type="term" value="C:cytosol"/>
    <property type="evidence" value="ECO:0007669"/>
    <property type="project" value="TreeGrafter"/>
</dbReference>
<dbReference type="GO" id="GO:0009073">
    <property type="term" value="P:aromatic amino acid family biosynthetic process"/>
    <property type="evidence" value="ECO:0007669"/>
    <property type="project" value="UniProtKB-KW"/>
</dbReference>
<keyword evidence="4 11" id="KW-0028">Amino-acid biosynthesis</keyword>
<comment type="cofactor">
    <cofactor evidence="11 12">
        <name>FMNH2</name>
        <dbReference type="ChEBI" id="CHEBI:57618"/>
    </cofactor>
    <text evidence="11 12">Reduced FMN (FMNH(2)).</text>
</comment>
<dbReference type="FunFam" id="3.60.150.10:FF:000002">
    <property type="entry name" value="Chorismate synthase"/>
    <property type="match status" value="1"/>
</dbReference>
<evidence type="ECO:0000256" key="8">
    <source>
        <dbReference type="ARBA" id="ARBA00022857"/>
    </source>
</evidence>
<comment type="subunit">
    <text evidence="11">Homotetramer.</text>
</comment>
<evidence type="ECO:0000256" key="1">
    <source>
        <dbReference type="ARBA" id="ARBA00005044"/>
    </source>
</evidence>
<dbReference type="KEGG" id="lcre:Pla8534_63430"/>
<dbReference type="PIRSF" id="PIRSF001456">
    <property type="entry name" value="Chorismate_synth"/>
    <property type="match status" value="1"/>
</dbReference>
<evidence type="ECO:0000256" key="10">
    <source>
        <dbReference type="ARBA" id="ARBA00023239"/>
    </source>
</evidence>
<evidence type="ECO:0000256" key="11">
    <source>
        <dbReference type="HAMAP-Rule" id="MF_00300"/>
    </source>
</evidence>
<dbReference type="PROSITE" id="PS00787">
    <property type="entry name" value="CHORISMATE_SYNTHASE_1"/>
    <property type="match status" value="1"/>
</dbReference>
<name>A0A518E308_9BACT</name>
<evidence type="ECO:0000256" key="3">
    <source>
        <dbReference type="ARBA" id="ARBA00013036"/>
    </source>
</evidence>
<dbReference type="EC" id="4.2.3.5" evidence="3 11"/>
<accession>A0A518E308</accession>
<dbReference type="EMBL" id="CP036433">
    <property type="protein sequence ID" value="QDU98474.1"/>
    <property type="molecule type" value="Genomic_DNA"/>
</dbReference>
<dbReference type="GO" id="GO:0004107">
    <property type="term" value="F:chorismate synthase activity"/>
    <property type="evidence" value="ECO:0007669"/>
    <property type="project" value="UniProtKB-UniRule"/>
</dbReference>
<dbReference type="RefSeq" id="WP_145057764.1">
    <property type="nucleotide sequence ID" value="NZ_CP036433.1"/>
</dbReference>
<proteinExistence type="inferred from homology"/>
<feature type="binding site" evidence="11">
    <location>
        <position position="287"/>
    </location>
    <ligand>
        <name>FMN</name>
        <dbReference type="ChEBI" id="CHEBI:58210"/>
    </ligand>
</feature>
<keyword evidence="14" id="KW-1185">Reference proteome</keyword>